<comment type="caution">
    <text evidence="3">The sequence shown here is derived from an EMBL/GenBank/DDBJ whole genome shotgun (WGS) entry which is preliminary data.</text>
</comment>
<dbReference type="GO" id="GO:0000493">
    <property type="term" value="P:box H/ACA snoRNP assembly"/>
    <property type="evidence" value="ECO:0007669"/>
    <property type="project" value="InterPro"/>
</dbReference>
<dbReference type="InterPro" id="IPR007009">
    <property type="entry name" value="Shq1_C"/>
</dbReference>
<name>A0A397GU38_9GLOM</name>
<dbReference type="InterPro" id="IPR048696">
    <property type="entry name" value="SHQ1-like_CS"/>
</dbReference>
<dbReference type="SUPFAM" id="SSF49764">
    <property type="entry name" value="HSP20-like chaperones"/>
    <property type="match status" value="1"/>
</dbReference>
<dbReference type="EMBL" id="PQFF01000397">
    <property type="protein sequence ID" value="RHZ52946.1"/>
    <property type="molecule type" value="Genomic_DNA"/>
</dbReference>
<evidence type="ECO:0000313" key="3">
    <source>
        <dbReference type="EMBL" id="RHZ52946.1"/>
    </source>
</evidence>
<feature type="domain" description="CS" evidence="2">
    <location>
        <begin position="1"/>
        <end position="89"/>
    </location>
</feature>
<dbReference type="Proteomes" id="UP000266861">
    <property type="component" value="Unassembled WGS sequence"/>
</dbReference>
<accession>A0A397GU38</accession>
<dbReference type="GO" id="GO:0051082">
    <property type="term" value="F:unfolded protein binding"/>
    <property type="evidence" value="ECO:0007669"/>
    <property type="project" value="TreeGrafter"/>
</dbReference>
<evidence type="ECO:0000256" key="1">
    <source>
        <dbReference type="ARBA" id="ARBA00005607"/>
    </source>
</evidence>
<dbReference type="InterPro" id="IPR007052">
    <property type="entry name" value="CS_dom"/>
</dbReference>
<keyword evidence="4" id="KW-1185">Reference proteome</keyword>
<gene>
    <name evidence="3" type="ORF">Glove_454g30</name>
</gene>
<comment type="similarity">
    <text evidence="1">Belongs to the SHQ1 family.</text>
</comment>
<proteinExistence type="inferred from homology"/>
<dbReference type="OrthoDB" id="73639at2759"/>
<dbReference type="InterPro" id="IPR039742">
    <property type="entry name" value="Shq1"/>
</dbReference>
<dbReference type="InterPro" id="IPR008978">
    <property type="entry name" value="HSP20-like_chaperone"/>
</dbReference>
<dbReference type="Pfam" id="PF21413">
    <property type="entry name" value="SHQ1-like_CS"/>
    <property type="match status" value="1"/>
</dbReference>
<dbReference type="PANTHER" id="PTHR12967:SF0">
    <property type="entry name" value="PROTEIN SHQ1 HOMOLOG"/>
    <property type="match status" value="1"/>
</dbReference>
<dbReference type="GO" id="GO:0005654">
    <property type="term" value="C:nucleoplasm"/>
    <property type="evidence" value="ECO:0007669"/>
    <property type="project" value="TreeGrafter"/>
</dbReference>
<sequence length="509" mass="60369">MITPSFTITQNNTFVSIHLKVPHVKASEVELYCDGPDFTFYARPYYLRLHFPGDLIEDERFKASYDMNKDEMFIEVPKKNHGEEFPDLDLLTKLLAPRKRRTIHDDHNNKPLIEIIGESKNENENKNKKDLDYDVDYFELEEEELTKKLSENTKFDENNYEGKRILKLIERANDFDWELPQELPENILIGTAKYGFNELHSGYFTHVQETCNEIIEISDPENSTLESRRQERIKTENESFNPDHYIADFMCDQDMKHVINYKTKWDNILQQIQQQNKNLDIECDEVNEGDVISKKKNNHTIDINDINKISDIDDINEILNKFTNKENEQMIKLPNKQYLLRNVTSIYFGLVDLLFAYSYHNRIYEGETNVESAWTIGKISPTISCLERFGKLNETITPLFRRSLAYPYYRNFELSKKCLEDVYVILKLGRRAILKVLLELKDIFDHHDVYYIYSKIWLDDYCIWCQTKASDKVIKTLAKKIHNYKITKSDIGWNLEDYEQLALEDQKEN</sequence>
<evidence type="ECO:0000259" key="2">
    <source>
        <dbReference type="PROSITE" id="PS51203"/>
    </source>
</evidence>
<dbReference type="PROSITE" id="PS51203">
    <property type="entry name" value="CS"/>
    <property type="match status" value="1"/>
</dbReference>
<evidence type="ECO:0000313" key="4">
    <source>
        <dbReference type="Proteomes" id="UP000266861"/>
    </source>
</evidence>
<dbReference type="GO" id="GO:0005737">
    <property type="term" value="C:cytoplasm"/>
    <property type="evidence" value="ECO:0007669"/>
    <property type="project" value="TreeGrafter"/>
</dbReference>
<dbReference type="PANTHER" id="PTHR12967">
    <property type="entry name" value="PROTEIN SHQ1 HOMOLOG"/>
    <property type="match status" value="1"/>
</dbReference>
<organism evidence="3 4">
    <name type="scientific">Diversispora epigaea</name>
    <dbReference type="NCBI Taxonomy" id="1348612"/>
    <lineage>
        <taxon>Eukaryota</taxon>
        <taxon>Fungi</taxon>
        <taxon>Fungi incertae sedis</taxon>
        <taxon>Mucoromycota</taxon>
        <taxon>Glomeromycotina</taxon>
        <taxon>Glomeromycetes</taxon>
        <taxon>Diversisporales</taxon>
        <taxon>Diversisporaceae</taxon>
        <taxon>Diversispora</taxon>
    </lineage>
</organism>
<reference evidence="3 4" key="1">
    <citation type="submission" date="2018-08" db="EMBL/GenBank/DDBJ databases">
        <title>Genome and evolution of the arbuscular mycorrhizal fungus Diversispora epigaea (formerly Glomus versiforme) and its bacterial endosymbionts.</title>
        <authorList>
            <person name="Sun X."/>
            <person name="Fei Z."/>
            <person name="Harrison M."/>
        </authorList>
    </citation>
    <scope>NUCLEOTIDE SEQUENCE [LARGE SCALE GENOMIC DNA]</scope>
    <source>
        <strain evidence="3 4">IT104</strain>
    </source>
</reference>
<dbReference type="STRING" id="1348612.A0A397GU38"/>
<dbReference type="Pfam" id="PF04925">
    <property type="entry name" value="SHQ1"/>
    <property type="match status" value="1"/>
</dbReference>
<protein>
    <recommendedName>
        <fullName evidence="2">CS domain-containing protein</fullName>
    </recommendedName>
</protein>
<dbReference type="AlphaFoldDB" id="A0A397GU38"/>
<dbReference type="Gene3D" id="2.60.40.790">
    <property type="match status" value="1"/>
</dbReference>